<dbReference type="InterPro" id="IPR023408">
    <property type="entry name" value="MscS_beta-dom_sf"/>
</dbReference>
<evidence type="ECO:0000256" key="1">
    <source>
        <dbReference type="ARBA" id="ARBA00004651"/>
    </source>
</evidence>
<feature type="transmembrane region" description="Helical" evidence="7">
    <location>
        <begin position="475"/>
        <end position="495"/>
    </location>
</feature>
<dbReference type="InterPro" id="IPR022249">
    <property type="entry name" value="DUF3772"/>
</dbReference>
<evidence type="ECO:0000259" key="11">
    <source>
        <dbReference type="Pfam" id="PF21082"/>
    </source>
</evidence>
<dbReference type="InterPro" id="IPR006685">
    <property type="entry name" value="MscS_channel_2nd"/>
</dbReference>
<comment type="caution">
    <text evidence="12">The sequence shown here is derived from an EMBL/GenBank/DDBJ whole genome shotgun (WGS) entry which is preliminary data.</text>
</comment>
<dbReference type="EMBL" id="BAABDF010000007">
    <property type="protein sequence ID" value="GAA3877850.1"/>
    <property type="molecule type" value="Genomic_DNA"/>
</dbReference>
<dbReference type="Pfam" id="PF12607">
    <property type="entry name" value="DUF3772"/>
    <property type="match status" value="1"/>
</dbReference>
<keyword evidence="3" id="KW-1003">Cell membrane</keyword>
<keyword evidence="6 7" id="KW-0472">Membrane</keyword>
<proteinExistence type="inferred from homology"/>
<accession>A0ABP7KHG3</accession>
<dbReference type="InterPro" id="IPR010920">
    <property type="entry name" value="LSM_dom_sf"/>
</dbReference>
<dbReference type="SUPFAM" id="SSF50182">
    <property type="entry name" value="Sm-like ribonucleoproteins"/>
    <property type="match status" value="1"/>
</dbReference>
<keyword evidence="4 7" id="KW-0812">Transmembrane</keyword>
<feature type="transmembrane region" description="Helical" evidence="7">
    <location>
        <begin position="588"/>
        <end position="608"/>
    </location>
</feature>
<protein>
    <submittedName>
        <fullName evidence="12">DUF3772 domain-containing protein</fullName>
    </submittedName>
</protein>
<dbReference type="Proteomes" id="UP001399917">
    <property type="component" value="Unassembled WGS sequence"/>
</dbReference>
<dbReference type="InterPro" id="IPR049278">
    <property type="entry name" value="MS_channel_C"/>
</dbReference>
<evidence type="ECO:0000256" key="8">
    <source>
        <dbReference type="SAM" id="SignalP"/>
    </source>
</evidence>
<gene>
    <name evidence="12" type="ORF">GCM10022404_29510</name>
</gene>
<dbReference type="RefSeq" id="WP_344848456.1">
    <property type="nucleotide sequence ID" value="NZ_BAABDF010000007.1"/>
</dbReference>
<keyword evidence="13" id="KW-1185">Reference proteome</keyword>
<evidence type="ECO:0000256" key="2">
    <source>
        <dbReference type="ARBA" id="ARBA00008017"/>
    </source>
</evidence>
<feature type="transmembrane region" description="Helical" evidence="7">
    <location>
        <begin position="235"/>
        <end position="259"/>
    </location>
</feature>
<feature type="domain" description="Mechanosensitive ion channel MscS C-terminal" evidence="11">
    <location>
        <begin position="680"/>
        <end position="763"/>
    </location>
</feature>
<dbReference type="InterPro" id="IPR006686">
    <property type="entry name" value="MscS_channel_CS"/>
</dbReference>
<dbReference type="Pfam" id="PF21082">
    <property type="entry name" value="MS_channel_3rd"/>
    <property type="match status" value="1"/>
</dbReference>
<reference evidence="13" key="1">
    <citation type="journal article" date="2019" name="Int. J. Syst. Evol. Microbiol.">
        <title>The Global Catalogue of Microorganisms (GCM) 10K type strain sequencing project: providing services to taxonomists for standard genome sequencing and annotation.</title>
        <authorList>
            <consortium name="The Broad Institute Genomics Platform"/>
            <consortium name="The Broad Institute Genome Sequencing Center for Infectious Disease"/>
            <person name="Wu L."/>
            <person name="Ma J."/>
        </authorList>
    </citation>
    <scope>NUCLEOTIDE SEQUENCE [LARGE SCALE GENOMIC DNA]</scope>
    <source>
        <strain evidence="13">JCM 17190</strain>
    </source>
</reference>
<feature type="transmembrane region" description="Helical" evidence="7">
    <location>
        <begin position="195"/>
        <end position="214"/>
    </location>
</feature>
<dbReference type="InterPro" id="IPR052702">
    <property type="entry name" value="MscS-like_channel"/>
</dbReference>
<dbReference type="Pfam" id="PF00924">
    <property type="entry name" value="MS_channel_2nd"/>
    <property type="match status" value="1"/>
</dbReference>
<dbReference type="SUPFAM" id="SSF82861">
    <property type="entry name" value="Mechanosensitive channel protein MscS (YggB), transmembrane region"/>
    <property type="match status" value="1"/>
</dbReference>
<feature type="transmembrane region" description="Helical" evidence="7">
    <location>
        <begin position="523"/>
        <end position="540"/>
    </location>
</feature>
<evidence type="ECO:0000259" key="10">
    <source>
        <dbReference type="Pfam" id="PF12607"/>
    </source>
</evidence>
<evidence type="ECO:0000256" key="7">
    <source>
        <dbReference type="SAM" id="Phobius"/>
    </source>
</evidence>
<evidence type="ECO:0000256" key="6">
    <source>
        <dbReference type="ARBA" id="ARBA00023136"/>
    </source>
</evidence>
<comment type="subcellular location">
    <subcellularLocation>
        <location evidence="1">Cell membrane</location>
        <topology evidence="1">Multi-pass membrane protein</topology>
    </subcellularLocation>
</comment>
<dbReference type="SUPFAM" id="SSF82689">
    <property type="entry name" value="Mechanosensitive channel protein MscS (YggB), C-terminal domain"/>
    <property type="match status" value="1"/>
</dbReference>
<comment type="similarity">
    <text evidence="2">Belongs to the MscS (TC 1.A.23) family.</text>
</comment>
<evidence type="ECO:0000256" key="3">
    <source>
        <dbReference type="ARBA" id="ARBA00022475"/>
    </source>
</evidence>
<feature type="transmembrane region" description="Helical" evidence="7">
    <location>
        <begin position="350"/>
        <end position="371"/>
    </location>
</feature>
<evidence type="ECO:0000313" key="13">
    <source>
        <dbReference type="Proteomes" id="UP001399917"/>
    </source>
</evidence>
<evidence type="ECO:0000256" key="5">
    <source>
        <dbReference type="ARBA" id="ARBA00022989"/>
    </source>
</evidence>
<dbReference type="Gene3D" id="3.30.70.100">
    <property type="match status" value="1"/>
</dbReference>
<feature type="domain" description="DUF3772" evidence="10">
    <location>
        <begin position="123"/>
        <end position="181"/>
    </location>
</feature>
<dbReference type="InterPro" id="IPR011066">
    <property type="entry name" value="MscS_channel_C_sf"/>
</dbReference>
<keyword evidence="5 7" id="KW-1133">Transmembrane helix</keyword>
<feature type="chain" id="PRO_5047240612" evidence="8">
    <location>
        <begin position="24"/>
        <end position="788"/>
    </location>
</feature>
<dbReference type="PANTHER" id="PTHR30347:SF1">
    <property type="entry name" value="MECHANOSENSITIVE CHANNEL MSCK"/>
    <property type="match status" value="1"/>
</dbReference>
<dbReference type="Gene3D" id="2.30.30.60">
    <property type="match status" value="1"/>
</dbReference>
<dbReference type="PANTHER" id="PTHR30347">
    <property type="entry name" value="POTASSIUM CHANNEL RELATED"/>
    <property type="match status" value="1"/>
</dbReference>
<feature type="transmembrane region" description="Helical" evidence="7">
    <location>
        <begin position="561"/>
        <end position="582"/>
    </location>
</feature>
<dbReference type="PROSITE" id="PS01246">
    <property type="entry name" value="UPF0003"/>
    <property type="match status" value="1"/>
</dbReference>
<name>A0ABP7KHG3_9RHOB</name>
<feature type="domain" description="Mechanosensitive ion channel MscS" evidence="9">
    <location>
        <begin position="606"/>
        <end position="673"/>
    </location>
</feature>
<organism evidence="12 13">
    <name type="scientific">Celeribacter arenosi</name>
    <dbReference type="NCBI Taxonomy" id="792649"/>
    <lineage>
        <taxon>Bacteria</taxon>
        <taxon>Pseudomonadati</taxon>
        <taxon>Pseudomonadota</taxon>
        <taxon>Alphaproteobacteria</taxon>
        <taxon>Rhodobacterales</taxon>
        <taxon>Roseobacteraceae</taxon>
        <taxon>Celeribacter</taxon>
    </lineage>
</organism>
<evidence type="ECO:0000259" key="9">
    <source>
        <dbReference type="Pfam" id="PF00924"/>
    </source>
</evidence>
<evidence type="ECO:0000256" key="4">
    <source>
        <dbReference type="ARBA" id="ARBA00022692"/>
    </source>
</evidence>
<feature type="transmembrane region" description="Helical" evidence="7">
    <location>
        <begin position="407"/>
        <end position="427"/>
    </location>
</feature>
<dbReference type="Gene3D" id="1.10.287.1260">
    <property type="match status" value="1"/>
</dbReference>
<sequence length="788" mass="84547">MRRFFAGWLLCLALFLGPTLGSAQDAVVPNYTGWEVVASEVESQLDLAQTSDTTLESFRKTLTDWRAEFLEAQSTNAARISTLQAQIAALGPVPEDATSESDEVAARREALQVRLDEALAPVRTAEEAYARADALITEIDTTLLAHQADMLTQRAPSPLLPSLWGGALSALGGTLSKAWATVRDNAASDSARETLSRNGLMIAFYLAVAMVLVARGRQWTERFTQSMRERVRGAAGQGVTGFVTSLSQIAVPVLGLFAFAEAAKSSGLLGQRAELLVQAVPQIGMAYFVARWVMGRLFFGTGSGDAVLDMTPKARREFVGQATLAGTLWALQNVITQLSTIDLYDIGTEAALTFPLILLGAFALYRIAVLLGRAARLPDPMPLDEDAPPQLEPSTGQGFVPLIARTVARALLVGSLLAVLLGALGYMTAAKAIIFPAILSLGLIGLLVVLSRLLGDIYGLITGQPDRARDALMPVLLSFALLLVSLPAFALIWGVREERLWELWARMREGVAIGEARVSVTDFLTFVVVFALGLAVTRLFKTALKTAVLPKTSLDKGGQNAMVAGAGYIGVFLSAIVAITAAGIDLSALAIVAGALSVGIGFGLQNIVQNFVSGIILLIERPISEGDWIEVGGQMGFVRDISVRSTRVETFDRTDVIVPNADLISGQVTNYTRGNLIGRVTVPVGVAYGTDTRRVEGILMEIARAHPMVTLNPEPQVHFIGFGADSLDFEIRAILRNVTFVMSVKSDLNHEIASRFAAENIEIPFAQRDVWLRNPEALRAPPQGDPQT</sequence>
<keyword evidence="8" id="KW-0732">Signal</keyword>
<evidence type="ECO:0000313" key="12">
    <source>
        <dbReference type="EMBL" id="GAA3877850.1"/>
    </source>
</evidence>
<feature type="signal peptide" evidence="8">
    <location>
        <begin position="1"/>
        <end position="23"/>
    </location>
</feature>
<feature type="transmembrane region" description="Helical" evidence="7">
    <location>
        <begin position="433"/>
        <end position="454"/>
    </location>
</feature>
<dbReference type="InterPro" id="IPR011014">
    <property type="entry name" value="MscS_channel_TM-2"/>
</dbReference>